<feature type="transmembrane region" description="Helical" evidence="8">
    <location>
        <begin position="97"/>
        <end position="119"/>
    </location>
</feature>
<feature type="transmembrane region" description="Helical" evidence="8">
    <location>
        <begin position="287"/>
        <end position="310"/>
    </location>
</feature>
<sequence length="311" mass="34571">MLNSLNSVVIIFTMIGIGFLLTKRGILDEHTNQIFSKLVINVSLPIMMVISLSERFTREELFRSGWWLAISFSCVILSYFGGKLLARVTKCRSEGVFLPMVSFSNTIFIGLPVNVAIFGERSLPYVFLFYLANTVLFWTLGVAKLSGREGGANIGEALKKLINPPLMGFIVGVFLIITGIEIYSPVKEALRYIGGITTPLSLFFIGTVLANQDLEGLKIGRKEIVMLAGKFFMAPAITIVILTIAGSFIEIPTLLKHVYLIQASMPSMTNVAIVSRYYNRDYKYASLMVGMSTLFCIFTIPIYSFALNFIK</sequence>
<feature type="transmembrane region" description="Helical" evidence="8">
    <location>
        <begin position="34"/>
        <end position="53"/>
    </location>
</feature>
<feature type="transmembrane region" description="Helical" evidence="8">
    <location>
        <begin position="125"/>
        <end position="145"/>
    </location>
</feature>
<keyword evidence="5 8" id="KW-0812">Transmembrane</keyword>
<evidence type="ECO:0000256" key="8">
    <source>
        <dbReference type="SAM" id="Phobius"/>
    </source>
</evidence>
<dbReference type="GO" id="GO:0055085">
    <property type="term" value="P:transmembrane transport"/>
    <property type="evidence" value="ECO:0007669"/>
    <property type="project" value="InterPro"/>
</dbReference>
<evidence type="ECO:0000256" key="6">
    <source>
        <dbReference type="ARBA" id="ARBA00022989"/>
    </source>
</evidence>
<evidence type="ECO:0000313" key="10">
    <source>
        <dbReference type="Proteomes" id="UP001144471"/>
    </source>
</evidence>
<dbReference type="AlphaFoldDB" id="A0A9W6GNF0"/>
<feature type="transmembrane region" description="Helical" evidence="8">
    <location>
        <begin position="231"/>
        <end position="251"/>
    </location>
</feature>
<organism evidence="9 10">
    <name type="scientific">Propionigenium maris DSM 9537</name>
    <dbReference type="NCBI Taxonomy" id="1123000"/>
    <lineage>
        <taxon>Bacteria</taxon>
        <taxon>Fusobacteriati</taxon>
        <taxon>Fusobacteriota</taxon>
        <taxon>Fusobacteriia</taxon>
        <taxon>Fusobacteriales</taxon>
        <taxon>Fusobacteriaceae</taxon>
        <taxon>Propionigenium</taxon>
    </lineage>
</organism>
<comment type="caution">
    <text evidence="9">The sequence shown here is derived from an EMBL/GenBank/DDBJ whole genome shotgun (WGS) entry which is preliminary data.</text>
</comment>
<evidence type="ECO:0000256" key="2">
    <source>
        <dbReference type="ARBA" id="ARBA00010145"/>
    </source>
</evidence>
<gene>
    <name evidence="9" type="ORF">PM10SUCC1_24800</name>
</gene>
<keyword evidence="10" id="KW-1185">Reference proteome</keyword>
<dbReference type="Gene3D" id="1.20.1530.20">
    <property type="match status" value="1"/>
</dbReference>
<name>A0A9W6GNF0_9FUSO</name>
<comment type="similarity">
    <text evidence="2">Belongs to the auxin efflux carrier (TC 2.A.69) family.</text>
</comment>
<evidence type="ECO:0000256" key="7">
    <source>
        <dbReference type="ARBA" id="ARBA00023136"/>
    </source>
</evidence>
<feature type="transmembrane region" description="Helical" evidence="8">
    <location>
        <begin position="6"/>
        <end position="22"/>
    </location>
</feature>
<accession>A0A9W6GNF0</accession>
<evidence type="ECO:0000313" key="9">
    <source>
        <dbReference type="EMBL" id="GLI56966.1"/>
    </source>
</evidence>
<evidence type="ECO:0000256" key="5">
    <source>
        <dbReference type="ARBA" id="ARBA00022692"/>
    </source>
</evidence>
<dbReference type="Proteomes" id="UP001144471">
    <property type="component" value="Unassembled WGS sequence"/>
</dbReference>
<evidence type="ECO:0000256" key="4">
    <source>
        <dbReference type="ARBA" id="ARBA00022475"/>
    </source>
</evidence>
<dbReference type="InterPro" id="IPR004776">
    <property type="entry name" value="Mem_transp_PIN-like"/>
</dbReference>
<keyword evidence="3" id="KW-0813">Transport</keyword>
<reference evidence="9" key="1">
    <citation type="submission" date="2022-12" db="EMBL/GenBank/DDBJ databases">
        <title>Reference genome sequencing for broad-spectrum identification of bacterial and archaeal isolates by mass spectrometry.</title>
        <authorList>
            <person name="Sekiguchi Y."/>
            <person name="Tourlousse D.M."/>
        </authorList>
    </citation>
    <scope>NUCLEOTIDE SEQUENCE</scope>
    <source>
        <strain evidence="9">10succ1</strain>
    </source>
</reference>
<keyword evidence="4" id="KW-1003">Cell membrane</keyword>
<protein>
    <submittedName>
        <fullName evidence="9">Malate transporter</fullName>
    </submittedName>
</protein>
<keyword evidence="6 8" id="KW-1133">Transmembrane helix</keyword>
<dbReference type="Pfam" id="PF03547">
    <property type="entry name" value="Mem_trans"/>
    <property type="match status" value="1"/>
</dbReference>
<dbReference type="EMBL" id="BSDY01000011">
    <property type="protein sequence ID" value="GLI56966.1"/>
    <property type="molecule type" value="Genomic_DNA"/>
</dbReference>
<feature type="transmembrane region" description="Helical" evidence="8">
    <location>
        <begin position="65"/>
        <end position="85"/>
    </location>
</feature>
<dbReference type="InterPro" id="IPR038770">
    <property type="entry name" value="Na+/solute_symporter_sf"/>
</dbReference>
<keyword evidence="7 8" id="KW-0472">Membrane</keyword>
<dbReference type="PANTHER" id="PTHR36838">
    <property type="entry name" value="AUXIN EFFLUX CARRIER FAMILY PROTEIN"/>
    <property type="match status" value="1"/>
</dbReference>
<feature type="transmembrane region" description="Helical" evidence="8">
    <location>
        <begin position="189"/>
        <end position="210"/>
    </location>
</feature>
<evidence type="ECO:0000256" key="1">
    <source>
        <dbReference type="ARBA" id="ARBA00004651"/>
    </source>
</evidence>
<proteinExistence type="inferred from homology"/>
<dbReference type="RefSeq" id="WP_281836375.1">
    <property type="nucleotide sequence ID" value="NZ_BSDY01000011.1"/>
</dbReference>
<evidence type="ECO:0000256" key="3">
    <source>
        <dbReference type="ARBA" id="ARBA00022448"/>
    </source>
</evidence>
<feature type="transmembrane region" description="Helical" evidence="8">
    <location>
        <begin position="166"/>
        <end position="183"/>
    </location>
</feature>
<dbReference type="PANTHER" id="PTHR36838:SF1">
    <property type="entry name" value="SLR1864 PROTEIN"/>
    <property type="match status" value="1"/>
</dbReference>
<dbReference type="GO" id="GO:0005886">
    <property type="term" value="C:plasma membrane"/>
    <property type="evidence" value="ECO:0007669"/>
    <property type="project" value="UniProtKB-SubCell"/>
</dbReference>
<comment type="subcellular location">
    <subcellularLocation>
        <location evidence="1">Cell membrane</location>
        <topology evidence="1">Multi-pass membrane protein</topology>
    </subcellularLocation>
</comment>